<protein>
    <submittedName>
        <fullName evidence="2">Uncharacterized protein</fullName>
    </submittedName>
</protein>
<dbReference type="VEuPathDB" id="MicrosporidiaDB:HERIO_2400"/>
<dbReference type="EMBL" id="LTAI01000268">
    <property type="protein sequence ID" value="ORD99196.1"/>
    <property type="molecule type" value="Genomic_DNA"/>
</dbReference>
<reference evidence="2 3" key="1">
    <citation type="journal article" date="2017" name="Environ. Microbiol.">
        <title>Decay of the glycolytic pathway and adaptation to intranuclear parasitism within Enterocytozoonidae microsporidia.</title>
        <authorList>
            <person name="Wiredu Boakye D."/>
            <person name="Jaroenlak P."/>
            <person name="Prachumwat A."/>
            <person name="Williams T.A."/>
            <person name="Bateman K.S."/>
            <person name="Itsathitphaisarn O."/>
            <person name="Sritunyalucksana K."/>
            <person name="Paszkiewicz K.H."/>
            <person name="Moore K.A."/>
            <person name="Stentiford G.D."/>
            <person name="Williams B.A."/>
        </authorList>
    </citation>
    <scope>NUCLEOTIDE SEQUENCE [LARGE SCALE GENOMIC DNA]</scope>
    <source>
        <strain evidence="3">canceri</strain>
    </source>
</reference>
<dbReference type="VEuPathDB" id="MicrosporidiaDB:A0H76_1246"/>
<dbReference type="AlphaFoldDB" id="A0A1X0QHE1"/>
<comment type="caution">
    <text evidence="2">The sequence shown here is derived from an EMBL/GenBank/DDBJ whole genome shotgun (WGS) entry which is preliminary data.</text>
</comment>
<gene>
    <name evidence="2" type="ORF">A0H76_1246</name>
</gene>
<organism evidence="2 3">
    <name type="scientific">Hepatospora eriocheir</name>
    <dbReference type="NCBI Taxonomy" id="1081669"/>
    <lineage>
        <taxon>Eukaryota</taxon>
        <taxon>Fungi</taxon>
        <taxon>Fungi incertae sedis</taxon>
        <taxon>Microsporidia</taxon>
        <taxon>Hepatosporidae</taxon>
        <taxon>Hepatospora</taxon>
    </lineage>
</organism>
<dbReference type="Proteomes" id="UP000192501">
    <property type="component" value="Unassembled WGS sequence"/>
</dbReference>
<feature type="compositionally biased region" description="Low complexity" evidence="1">
    <location>
        <begin position="42"/>
        <end position="56"/>
    </location>
</feature>
<sequence length="408" mass="49114">MRLFNLIIDNIALFLLKNNMKYILCSNQDSNTTKEDKSIQDNNSSELSSLNNTSCNEKLKKDDQPSISTVSDINLEKDETSKKNSSPKNGSNEISLEILEYYWSSDLIDDIEESRKNKKNIKQLYFNRYKHHRWYELSKIIRDVHRLKKSNNNKKILRQLILLLFNKINNDHLVKQLDENEYFEIYLFNNIDEPYKLQFSPNILYYLPVYHPSNSEKLNRKDFILLKTIYQSLYNPIIKDYDEFYNLIIKIFNDFYEIDELKFKYEKLAKLIEEEDFEAVGDLHYKIIEVFSKKVSTLRNKKRDGLLYNSTFNSLLDSCDPILLRYFISKQFDSKPLWYLIELFKNYKENKNKDDFILLKNGYKFLISKLYSLIQLKYLRDQKKEFYLIELLLRELIDDSVNHLMLNQ</sequence>
<accession>A0A1X0QHE1</accession>
<proteinExistence type="predicted"/>
<name>A0A1X0QHE1_9MICR</name>
<evidence type="ECO:0000313" key="2">
    <source>
        <dbReference type="EMBL" id="ORD99196.1"/>
    </source>
</evidence>
<evidence type="ECO:0000313" key="3">
    <source>
        <dbReference type="Proteomes" id="UP000192501"/>
    </source>
</evidence>
<evidence type="ECO:0000256" key="1">
    <source>
        <dbReference type="SAM" id="MobiDB-lite"/>
    </source>
</evidence>
<feature type="region of interest" description="Disordered" evidence="1">
    <location>
        <begin position="31"/>
        <end position="90"/>
    </location>
</feature>